<dbReference type="PANTHER" id="PTHR43046">
    <property type="entry name" value="GDP-MANNOSE MANNOSYL HYDROLASE"/>
    <property type="match status" value="1"/>
</dbReference>
<evidence type="ECO:0000313" key="8">
    <source>
        <dbReference type="Proteomes" id="UP000642748"/>
    </source>
</evidence>
<proteinExistence type="inferred from homology"/>
<dbReference type="InterPro" id="IPR020476">
    <property type="entry name" value="Nudix_hydrolase"/>
</dbReference>
<comment type="caution">
    <text evidence="7">The sequence shown here is derived from an EMBL/GenBank/DDBJ whole genome shotgun (WGS) entry which is preliminary data.</text>
</comment>
<dbReference type="InterPro" id="IPR015797">
    <property type="entry name" value="NUDIX_hydrolase-like_dom_sf"/>
</dbReference>
<dbReference type="AlphaFoldDB" id="A0A8J3VP58"/>
<comment type="similarity">
    <text evidence="2 5">Belongs to the Nudix hydrolase family.</text>
</comment>
<sequence>MTEPIARRAGRILLLDAQERLLLFHGFDPARPTHGYWFTPGGGLDDGETMLEAAARELYEETGLKLDPEQLGPAVWSEVTEFPFDGLRYRQEQEFFVVRVKSWEVDTSGFEELERDSVDAHRWWSLDELIATDQRYYPENLPSLLRGVLEA</sequence>
<dbReference type="Pfam" id="PF00293">
    <property type="entry name" value="NUDIX"/>
    <property type="match status" value="1"/>
</dbReference>
<accession>A0A8J3VP58</accession>
<evidence type="ECO:0000256" key="5">
    <source>
        <dbReference type="RuleBase" id="RU003476"/>
    </source>
</evidence>
<dbReference type="Gene3D" id="3.90.79.10">
    <property type="entry name" value="Nucleoside Triphosphate Pyrophosphohydrolase"/>
    <property type="match status" value="1"/>
</dbReference>
<dbReference type="CDD" id="cd04685">
    <property type="entry name" value="NUDIX_Hydrolase"/>
    <property type="match status" value="1"/>
</dbReference>
<organism evidence="7 8">
    <name type="scientific">Rugosimonospora africana</name>
    <dbReference type="NCBI Taxonomy" id="556532"/>
    <lineage>
        <taxon>Bacteria</taxon>
        <taxon>Bacillati</taxon>
        <taxon>Actinomycetota</taxon>
        <taxon>Actinomycetes</taxon>
        <taxon>Micromonosporales</taxon>
        <taxon>Micromonosporaceae</taxon>
        <taxon>Rugosimonospora</taxon>
    </lineage>
</organism>
<dbReference type="PROSITE" id="PS00893">
    <property type="entry name" value="NUDIX_BOX"/>
    <property type="match status" value="1"/>
</dbReference>
<evidence type="ECO:0000313" key="7">
    <source>
        <dbReference type="EMBL" id="GIH13617.1"/>
    </source>
</evidence>
<dbReference type="SUPFAM" id="SSF55811">
    <property type="entry name" value="Nudix"/>
    <property type="match status" value="1"/>
</dbReference>
<feature type="domain" description="Nudix hydrolase" evidence="6">
    <location>
        <begin position="5"/>
        <end position="149"/>
    </location>
</feature>
<dbReference type="InterPro" id="IPR020084">
    <property type="entry name" value="NUDIX_hydrolase_CS"/>
</dbReference>
<keyword evidence="8" id="KW-1185">Reference proteome</keyword>
<dbReference type="EMBL" id="BONZ01000015">
    <property type="protein sequence ID" value="GIH13617.1"/>
    <property type="molecule type" value="Genomic_DNA"/>
</dbReference>
<dbReference type="RefSeq" id="WP_239133472.1">
    <property type="nucleotide sequence ID" value="NZ_BONZ01000015.1"/>
</dbReference>
<dbReference type="PRINTS" id="PR00502">
    <property type="entry name" value="NUDIXFAMILY"/>
</dbReference>
<dbReference type="InterPro" id="IPR000086">
    <property type="entry name" value="NUDIX_hydrolase_dom"/>
</dbReference>
<dbReference type="Proteomes" id="UP000642748">
    <property type="component" value="Unassembled WGS sequence"/>
</dbReference>
<comment type="cofactor">
    <cofactor evidence="1">
        <name>Mg(2+)</name>
        <dbReference type="ChEBI" id="CHEBI:18420"/>
    </cofactor>
</comment>
<reference evidence="7" key="1">
    <citation type="submission" date="2021-01" db="EMBL/GenBank/DDBJ databases">
        <title>Whole genome shotgun sequence of Rugosimonospora africana NBRC 104875.</title>
        <authorList>
            <person name="Komaki H."/>
            <person name="Tamura T."/>
        </authorList>
    </citation>
    <scope>NUCLEOTIDE SEQUENCE</scope>
    <source>
        <strain evidence="7">NBRC 104875</strain>
    </source>
</reference>
<dbReference type="PROSITE" id="PS51462">
    <property type="entry name" value="NUDIX"/>
    <property type="match status" value="1"/>
</dbReference>
<name>A0A8J3VP58_9ACTN</name>
<evidence type="ECO:0000256" key="1">
    <source>
        <dbReference type="ARBA" id="ARBA00001946"/>
    </source>
</evidence>
<keyword evidence="3 5" id="KW-0378">Hydrolase</keyword>
<evidence type="ECO:0000256" key="3">
    <source>
        <dbReference type="ARBA" id="ARBA00022801"/>
    </source>
</evidence>
<dbReference type="GO" id="GO:0016787">
    <property type="term" value="F:hydrolase activity"/>
    <property type="evidence" value="ECO:0007669"/>
    <property type="project" value="UniProtKB-KW"/>
</dbReference>
<evidence type="ECO:0000256" key="2">
    <source>
        <dbReference type="ARBA" id="ARBA00005582"/>
    </source>
</evidence>
<gene>
    <name evidence="7" type="ORF">Raf01_17890</name>
</gene>
<evidence type="ECO:0000259" key="6">
    <source>
        <dbReference type="PROSITE" id="PS51462"/>
    </source>
</evidence>
<dbReference type="PANTHER" id="PTHR43046:SF12">
    <property type="entry name" value="GDP-MANNOSE MANNOSYL HYDROLASE"/>
    <property type="match status" value="1"/>
</dbReference>
<evidence type="ECO:0000256" key="4">
    <source>
        <dbReference type="ARBA" id="ARBA00022842"/>
    </source>
</evidence>
<protein>
    <submittedName>
        <fullName evidence="7">DNA mismatch repair protein MutT</fullName>
    </submittedName>
</protein>
<keyword evidence="4" id="KW-0460">Magnesium</keyword>